<evidence type="ECO:0000313" key="2">
    <source>
        <dbReference type="EMBL" id="CAB4021674.1"/>
    </source>
</evidence>
<gene>
    <name evidence="2" type="ORF">PACLA_8A013879</name>
</gene>
<feature type="non-terminal residue" evidence="2">
    <location>
        <position position="1"/>
    </location>
</feature>
<dbReference type="Proteomes" id="UP001152795">
    <property type="component" value="Unassembled WGS sequence"/>
</dbReference>
<accession>A0A6S7IQY2</accession>
<dbReference type="Pfam" id="PF24764">
    <property type="entry name" value="rva_4"/>
    <property type="match status" value="1"/>
</dbReference>
<keyword evidence="3" id="KW-1185">Reference proteome</keyword>
<reference evidence="2" key="1">
    <citation type="submission" date="2020-04" db="EMBL/GenBank/DDBJ databases">
        <authorList>
            <person name="Alioto T."/>
            <person name="Alioto T."/>
            <person name="Gomez Garrido J."/>
        </authorList>
    </citation>
    <scope>NUCLEOTIDE SEQUENCE</scope>
    <source>
        <strain evidence="2">A484AB</strain>
    </source>
</reference>
<proteinExistence type="predicted"/>
<dbReference type="AlphaFoldDB" id="A0A6S7IQY2"/>
<dbReference type="EMBL" id="CACRXK020011561">
    <property type="protein sequence ID" value="CAB4021674.1"/>
    <property type="molecule type" value="Genomic_DNA"/>
</dbReference>
<protein>
    <recommendedName>
        <fullName evidence="1">Integrase core domain-containing protein</fullName>
    </recommendedName>
</protein>
<evidence type="ECO:0000313" key="3">
    <source>
        <dbReference type="Proteomes" id="UP001152795"/>
    </source>
</evidence>
<name>A0A6S7IQY2_PARCT</name>
<dbReference type="PANTHER" id="PTHR46791">
    <property type="entry name" value="EXPRESSED PROTEIN"/>
    <property type="match status" value="1"/>
</dbReference>
<feature type="domain" description="Integrase core" evidence="1">
    <location>
        <begin position="79"/>
        <end position="101"/>
    </location>
</feature>
<organism evidence="2 3">
    <name type="scientific">Paramuricea clavata</name>
    <name type="common">Red gorgonian</name>
    <name type="synonym">Violescent sea-whip</name>
    <dbReference type="NCBI Taxonomy" id="317549"/>
    <lineage>
        <taxon>Eukaryota</taxon>
        <taxon>Metazoa</taxon>
        <taxon>Cnidaria</taxon>
        <taxon>Anthozoa</taxon>
        <taxon>Octocorallia</taxon>
        <taxon>Malacalcyonacea</taxon>
        <taxon>Plexauridae</taxon>
        <taxon>Paramuricea</taxon>
    </lineage>
</organism>
<comment type="caution">
    <text evidence="2">The sequence shown here is derived from an EMBL/GenBank/DDBJ whole genome shotgun (WGS) entry which is preliminary data.</text>
</comment>
<dbReference type="OrthoDB" id="5962691at2759"/>
<evidence type="ECO:0000259" key="1">
    <source>
        <dbReference type="Pfam" id="PF24764"/>
    </source>
</evidence>
<dbReference type="InterPro" id="IPR058913">
    <property type="entry name" value="Integrase_dom_put"/>
</dbReference>
<sequence>NGFVFISKGTFSNISDDQLDELVRQTSSDHPNFGIRMMKGYLQSKGWRVQRDRIRCSLLRTDPIGLMQRWQKAIKRRSYNVKYPRSLWHIDGNHKLIRYDFGCLQLGQGHATLKFAN</sequence>
<dbReference type="PANTHER" id="PTHR46791:SF5">
    <property type="entry name" value="CLR5 DOMAIN-CONTAINING PROTEIN-RELATED"/>
    <property type="match status" value="1"/>
</dbReference>